<dbReference type="InterPro" id="IPR004095">
    <property type="entry name" value="TGS"/>
</dbReference>
<dbReference type="Pfam" id="PF06071">
    <property type="entry name" value="YchF-GTPase_C"/>
    <property type="match status" value="1"/>
</dbReference>
<dbReference type="FunFam" id="3.10.20.30:FF:000001">
    <property type="entry name" value="Ribosome-binding ATPase YchF"/>
    <property type="match status" value="1"/>
</dbReference>
<protein>
    <recommendedName>
        <fullName evidence="6">Ribosome-binding ATPase YchF</fullName>
    </recommendedName>
</protein>
<dbReference type="Pfam" id="PF01926">
    <property type="entry name" value="MMR_HSR1"/>
    <property type="match status" value="1"/>
</dbReference>
<evidence type="ECO:0000256" key="2">
    <source>
        <dbReference type="ARBA" id="ARBA00022723"/>
    </source>
</evidence>
<organism evidence="9 10">
    <name type="scientific">Actinomyces oris</name>
    <dbReference type="NCBI Taxonomy" id="544580"/>
    <lineage>
        <taxon>Bacteria</taxon>
        <taxon>Bacillati</taxon>
        <taxon>Actinomycetota</taxon>
        <taxon>Actinomycetes</taxon>
        <taxon>Actinomycetales</taxon>
        <taxon>Actinomycetaceae</taxon>
        <taxon>Actinomyces</taxon>
    </lineage>
</organism>
<gene>
    <name evidence="6 9" type="primary">ychF</name>
    <name evidence="9" type="ORF">RF687_03735</name>
</gene>
<dbReference type="Gene3D" id="3.10.20.30">
    <property type="match status" value="1"/>
</dbReference>
<feature type="domain" description="OBG-type G" evidence="7">
    <location>
        <begin position="3"/>
        <end position="254"/>
    </location>
</feature>
<comment type="cofactor">
    <cofactor evidence="1">
        <name>Mg(2+)</name>
        <dbReference type="ChEBI" id="CHEBI:18420"/>
    </cofactor>
</comment>
<dbReference type="InterPro" id="IPR027417">
    <property type="entry name" value="P-loop_NTPase"/>
</dbReference>
<evidence type="ECO:0000259" key="7">
    <source>
        <dbReference type="PROSITE" id="PS51710"/>
    </source>
</evidence>
<dbReference type="EMBL" id="JAMZMF010000004">
    <property type="protein sequence ID" value="MDR0177059.1"/>
    <property type="molecule type" value="Genomic_DNA"/>
</dbReference>
<keyword evidence="2" id="KW-0479">Metal-binding</keyword>
<dbReference type="RefSeq" id="WP_308679289.1">
    <property type="nucleotide sequence ID" value="NZ_JAMZMF010000004.1"/>
</dbReference>
<dbReference type="HAMAP" id="MF_00944">
    <property type="entry name" value="YchF_OLA1_ATPase"/>
    <property type="match status" value="1"/>
</dbReference>
<evidence type="ECO:0000256" key="4">
    <source>
        <dbReference type="ARBA" id="ARBA00022840"/>
    </source>
</evidence>
<dbReference type="SUPFAM" id="SSF81271">
    <property type="entry name" value="TGS-like"/>
    <property type="match status" value="1"/>
</dbReference>
<dbReference type="PANTHER" id="PTHR23305:SF18">
    <property type="entry name" value="OBG-TYPE G DOMAIN-CONTAINING PROTEIN"/>
    <property type="match status" value="1"/>
</dbReference>
<dbReference type="InterPro" id="IPR006073">
    <property type="entry name" value="GTP-bd"/>
</dbReference>
<evidence type="ECO:0000256" key="1">
    <source>
        <dbReference type="ARBA" id="ARBA00001946"/>
    </source>
</evidence>
<accession>A0AAW8LB94</accession>
<dbReference type="Gene3D" id="3.40.50.300">
    <property type="entry name" value="P-loop containing nucleotide triphosphate hydrolases"/>
    <property type="match status" value="1"/>
</dbReference>
<dbReference type="PIRSF" id="PIRSF006641">
    <property type="entry name" value="CHP00092"/>
    <property type="match status" value="1"/>
</dbReference>
<dbReference type="PRINTS" id="PR00326">
    <property type="entry name" value="GTP1OBG"/>
</dbReference>
<reference evidence="9" key="1">
    <citation type="submission" date="2022-06" db="EMBL/GenBank/DDBJ databases">
        <title>Draft Genome Sequences of Three Actinomyces oris Strains, Isolated from Healthy Human Feces.</title>
        <authorList>
            <person name="Ye Y."/>
            <person name="Liu C."/>
            <person name="Zhao J."/>
            <person name="Xu J."/>
            <person name="Huang H."/>
            <person name="Wang B."/>
            <person name="Wei J."/>
            <person name="Jing X."/>
        </authorList>
    </citation>
    <scope>NUCLEOTIDE SEQUENCE</scope>
    <source>
        <strain evidence="9">CNGBCC1803727</strain>
    </source>
</reference>
<name>A0AAW8LB94_9ACTO</name>
<feature type="binding site" evidence="6">
    <location>
        <begin position="12"/>
        <end position="17"/>
    </location>
    <ligand>
        <name>ATP</name>
        <dbReference type="ChEBI" id="CHEBI:30616"/>
    </ligand>
</feature>
<dbReference type="InterPro" id="IPR023192">
    <property type="entry name" value="TGS-like_dom_sf"/>
</dbReference>
<dbReference type="InterPro" id="IPR004396">
    <property type="entry name" value="ATPase_YchF/OLA1"/>
</dbReference>
<dbReference type="InterPro" id="IPR041706">
    <property type="entry name" value="YchF_N"/>
</dbReference>
<dbReference type="GO" id="GO:0005737">
    <property type="term" value="C:cytoplasm"/>
    <property type="evidence" value="ECO:0007669"/>
    <property type="project" value="TreeGrafter"/>
</dbReference>
<keyword evidence="5" id="KW-0460">Magnesium</keyword>
<dbReference type="InterPro" id="IPR013029">
    <property type="entry name" value="YchF_C"/>
</dbReference>
<dbReference type="GO" id="GO:0016887">
    <property type="term" value="F:ATP hydrolysis activity"/>
    <property type="evidence" value="ECO:0007669"/>
    <property type="project" value="UniProtKB-UniRule"/>
</dbReference>
<comment type="caution">
    <text evidence="9">The sequence shown here is derived from an EMBL/GenBank/DDBJ whole genome shotgun (WGS) entry which is preliminary data.</text>
</comment>
<dbReference type="PROSITE" id="PS51710">
    <property type="entry name" value="G_OBG"/>
    <property type="match status" value="1"/>
</dbReference>
<dbReference type="PANTHER" id="PTHR23305">
    <property type="entry name" value="OBG GTPASE FAMILY"/>
    <property type="match status" value="1"/>
</dbReference>
<dbReference type="Gene3D" id="1.10.150.300">
    <property type="entry name" value="TGS-like domain"/>
    <property type="match status" value="1"/>
</dbReference>
<dbReference type="FunFam" id="1.10.150.300:FF:000001">
    <property type="entry name" value="Ribosome-binding ATPase YchF"/>
    <property type="match status" value="1"/>
</dbReference>
<dbReference type="GO" id="GO:0005524">
    <property type="term" value="F:ATP binding"/>
    <property type="evidence" value="ECO:0007669"/>
    <property type="project" value="UniProtKB-UniRule"/>
</dbReference>
<dbReference type="PROSITE" id="PS51880">
    <property type="entry name" value="TGS"/>
    <property type="match status" value="1"/>
</dbReference>
<evidence type="ECO:0000313" key="9">
    <source>
        <dbReference type="EMBL" id="MDR0177059.1"/>
    </source>
</evidence>
<dbReference type="InterPro" id="IPR012675">
    <property type="entry name" value="Beta-grasp_dom_sf"/>
</dbReference>
<dbReference type="CDD" id="cd01900">
    <property type="entry name" value="YchF"/>
    <property type="match status" value="1"/>
</dbReference>
<dbReference type="GO" id="GO:0005525">
    <property type="term" value="F:GTP binding"/>
    <property type="evidence" value="ECO:0007669"/>
    <property type="project" value="InterPro"/>
</dbReference>
<proteinExistence type="inferred from homology"/>
<dbReference type="InterPro" id="IPR012676">
    <property type="entry name" value="TGS-like"/>
</dbReference>
<evidence type="ECO:0000256" key="5">
    <source>
        <dbReference type="ARBA" id="ARBA00022842"/>
    </source>
</evidence>
<dbReference type="Proteomes" id="UP001230065">
    <property type="component" value="Unassembled WGS sequence"/>
</dbReference>
<evidence type="ECO:0000259" key="8">
    <source>
        <dbReference type="PROSITE" id="PS51880"/>
    </source>
</evidence>
<feature type="domain" description="TGS" evidence="8">
    <location>
        <begin position="276"/>
        <end position="359"/>
    </location>
</feature>
<keyword evidence="3 6" id="KW-0547">Nucleotide-binding</keyword>
<comment type="function">
    <text evidence="6">ATPase that binds to both the 70S ribosome and the 50S ribosomal subunit in a nucleotide-independent manner.</text>
</comment>
<keyword evidence="4 6" id="KW-0067">ATP-binding</keyword>
<dbReference type="NCBIfam" id="TIGR00092">
    <property type="entry name" value="redox-regulated ATPase YchF"/>
    <property type="match status" value="1"/>
</dbReference>
<dbReference type="GO" id="GO:0046872">
    <property type="term" value="F:metal ion binding"/>
    <property type="evidence" value="ECO:0007669"/>
    <property type="project" value="UniProtKB-KW"/>
</dbReference>
<evidence type="ECO:0000313" key="10">
    <source>
        <dbReference type="Proteomes" id="UP001230065"/>
    </source>
</evidence>
<dbReference type="CDD" id="cd04867">
    <property type="entry name" value="TGS_YchF_OLA1"/>
    <property type="match status" value="1"/>
</dbReference>
<dbReference type="AlphaFoldDB" id="A0AAW8LB94"/>
<evidence type="ECO:0000256" key="6">
    <source>
        <dbReference type="HAMAP-Rule" id="MF_00944"/>
    </source>
</evidence>
<dbReference type="InterPro" id="IPR031167">
    <property type="entry name" value="G_OBG"/>
</dbReference>
<dbReference type="SUPFAM" id="SSF52540">
    <property type="entry name" value="P-loop containing nucleoside triphosphate hydrolases"/>
    <property type="match status" value="1"/>
</dbReference>
<comment type="similarity">
    <text evidence="6">Belongs to the TRAFAC class OBG-HflX-like GTPase superfamily. OBG GTPase family. YchF/OLA1 subfamily.</text>
</comment>
<dbReference type="GO" id="GO:0043023">
    <property type="term" value="F:ribosomal large subunit binding"/>
    <property type="evidence" value="ECO:0007669"/>
    <property type="project" value="UniProtKB-UniRule"/>
</dbReference>
<sequence>MALTIGIVGLPNVGKSTLFNALTRATVLAANYPFATIEPNVGVVPLPDARLDKLAELFHSARVVPATVSFVDIAGIVRGASEGEGLGNQFLANIREADAICMVTRAFEDPDVVHVDGKVEPAGDIETISTELVLADMQTLEKAIPRLEKEVRGKKTEPVVLETARAALKVLEEGTLLSAGAEAAGIDAEVLMTFQLMTTKPFIYVFNMDDAGMNDEARQAELRELVAPAEAIFLDAQFEAELVELEPEEAAEMLHDNGQEESGLDKLARVGFDTLGLQTYLTAGEKESRAWTIRKGATAPQAAGVIHTDFERGFIKAEIVSYDDLVQYGSVAEARAHGRVRMEGKDYVMADGDVVEFRFNV</sequence>
<evidence type="ECO:0000256" key="3">
    <source>
        <dbReference type="ARBA" id="ARBA00022741"/>
    </source>
</evidence>